<comment type="caution">
    <text evidence="2">The sequence shown here is derived from an EMBL/GenBank/DDBJ whole genome shotgun (WGS) entry which is preliminary data.</text>
</comment>
<protein>
    <recommendedName>
        <fullName evidence="4">Permease</fullName>
    </recommendedName>
</protein>
<keyword evidence="1" id="KW-0812">Transmembrane</keyword>
<evidence type="ECO:0000256" key="1">
    <source>
        <dbReference type="SAM" id="Phobius"/>
    </source>
</evidence>
<dbReference type="AlphaFoldDB" id="A0A0A2TUZ2"/>
<reference evidence="2 3" key="1">
    <citation type="journal article" date="2015" name="Stand. Genomic Sci.">
        <title>High quality draft genome sequence of the moderately halophilic bacterium Pontibacillus yanchengensis Y32(T) and comparison among Pontibacillus genomes.</title>
        <authorList>
            <person name="Huang J."/>
            <person name="Qiao Z.X."/>
            <person name="Tang J.W."/>
            <person name="Wang G."/>
        </authorList>
    </citation>
    <scope>NUCLEOTIDE SEQUENCE [LARGE SCALE GENOMIC DNA]</scope>
    <source>
        <strain evidence="2 3">Y32</strain>
    </source>
</reference>
<keyword evidence="1" id="KW-0472">Membrane</keyword>
<dbReference type="Proteomes" id="UP000030147">
    <property type="component" value="Unassembled WGS sequence"/>
</dbReference>
<gene>
    <name evidence="2" type="ORF">N782_07660</name>
</gene>
<feature type="transmembrane region" description="Helical" evidence="1">
    <location>
        <begin position="81"/>
        <end position="103"/>
    </location>
</feature>
<feature type="transmembrane region" description="Helical" evidence="1">
    <location>
        <begin position="58"/>
        <end position="75"/>
    </location>
</feature>
<keyword evidence="3" id="KW-1185">Reference proteome</keyword>
<accession>A0A0A2TUZ2</accession>
<dbReference type="EMBL" id="AVBF01000018">
    <property type="protein sequence ID" value="KGP73115.1"/>
    <property type="molecule type" value="Genomic_DNA"/>
</dbReference>
<dbReference type="eggNOG" id="ENOG5033946">
    <property type="taxonomic scope" value="Bacteria"/>
</dbReference>
<evidence type="ECO:0008006" key="4">
    <source>
        <dbReference type="Google" id="ProtNLM"/>
    </source>
</evidence>
<dbReference type="OrthoDB" id="2657646at2"/>
<organism evidence="2 3">
    <name type="scientific">Pontibacillus yanchengensis Y32</name>
    <dbReference type="NCBI Taxonomy" id="1385514"/>
    <lineage>
        <taxon>Bacteria</taxon>
        <taxon>Bacillati</taxon>
        <taxon>Bacillota</taxon>
        <taxon>Bacilli</taxon>
        <taxon>Bacillales</taxon>
        <taxon>Bacillaceae</taxon>
        <taxon>Pontibacillus</taxon>
    </lineage>
</organism>
<keyword evidence="1" id="KW-1133">Transmembrane helix</keyword>
<evidence type="ECO:0000313" key="3">
    <source>
        <dbReference type="Proteomes" id="UP000030147"/>
    </source>
</evidence>
<proteinExistence type="predicted"/>
<evidence type="ECO:0000313" key="2">
    <source>
        <dbReference type="EMBL" id="KGP73115.1"/>
    </source>
</evidence>
<name>A0A0A2TUZ2_9BACI</name>
<dbReference type="RefSeq" id="WP_036818466.1">
    <property type="nucleotide sequence ID" value="NZ_AVBF01000018.1"/>
</dbReference>
<sequence length="114" mass="12967">MSSIYCRYCGKEIKDRDELVTATNYFRIQPYHWRCFGKVEEETIAVTKTWKPLNGPSGTISVVLMLLLAAVMAFTDVLGEIGNLIGVLSLYPIILRVLSYFLFESKVPDLQKTK</sequence>